<name>A0A6G0VXG1_APHCR</name>
<evidence type="ECO:0000313" key="2">
    <source>
        <dbReference type="EMBL" id="KAF0713151.1"/>
    </source>
</evidence>
<evidence type="ECO:0000313" key="3">
    <source>
        <dbReference type="Proteomes" id="UP000478052"/>
    </source>
</evidence>
<sequence>IMFKSKRSKNRNIRQELDFINNLYSNETNTSNNNYATEKINVSKGKNSEDNQSDEIINMPSTSKGTNNYINSPQMTTSIPYDQETITVSTFDDLLGNEDHNVNPFSTVSEINNSSSNLSCNSFNENLGIWAVECNIPNATVNKLLKLMKKQDNINTQDLPYDSRTLLATLKPAERFIRTVIPGSYYHFGLAEGIRRYATSSLTEIKIAIGVDGLPLTKSNNSQFWPIMAYIVGTDKNVFPVGIYFGKSKPKDSNDFLLDSVAETKSLITNGIEINGCIKKVTQDIPHVTDVLQKNIQNISNMTNEEHHVGESISNLVELPGIDLVRMFTLDYMHLVCLGVVKKLIGLWLHKGPLNVRLPSRDVHKLTEALLAVKCYIPSDFVRKTREIQEVSRWKATELRLFLLYIGPIVLKNIISDNCYNHFMSLNISMIILLSPNLQHYLPYAEELLEYFIKTFEILYGREHNSHNIHGLSHLCDDFKYYGPLDNCSAFPFENYMKELKSKIRKHEKPLEQVINRYSEIYSHNSLSLSKNPINHPILLLPHNNGPLINNLNGCQYKKLIWKNIQINTRFDKDSHVLTTDREVFKYLNIVKQKTDIVLIGKHFKTKTLFHDKPTDSTEFDIYIVKDLAQSLKT</sequence>
<reference evidence="2 3" key="1">
    <citation type="submission" date="2019-08" db="EMBL/GenBank/DDBJ databases">
        <title>Whole genome of Aphis craccivora.</title>
        <authorList>
            <person name="Voronova N.V."/>
            <person name="Shulinski R.S."/>
            <person name="Bandarenka Y.V."/>
            <person name="Zhorov D.G."/>
            <person name="Warner D."/>
        </authorList>
    </citation>
    <scope>NUCLEOTIDE SEQUENCE [LARGE SCALE GENOMIC DNA]</scope>
    <source>
        <strain evidence="2">180601</strain>
        <tissue evidence="2">Whole Body</tissue>
    </source>
</reference>
<keyword evidence="3" id="KW-1185">Reference proteome</keyword>
<evidence type="ECO:0000256" key="1">
    <source>
        <dbReference type="SAM" id="MobiDB-lite"/>
    </source>
</evidence>
<protein>
    <recommendedName>
        <fullName evidence="4">DUF4806 domain-containing protein</fullName>
    </recommendedName>
</protein>
<dbReference type="PANTHER" id="PTHR33053">
    <property type="entry name" value="PROTEIN, PUTATIVE-RELATED"/>
    <property type="match status" value="1"/>
</dbReference>
<organism evidence="2 3">
    <name type="scientific">Aphis craccivora</name>
    <name type="common">Cowpea aphid</name>
    <dbReference type="NCBI Taxonomy" id="307492"/>
    <lineage>
        <taxon>Eukaryota</taxon>
        <taxon>Metazoa</taxon>
        <taxon>Ecdysozoa</taxon>
        <taxon>Arthropoda</taxon>
        <taxon>Hexapoda</taxon>
        <taxon>Insecta</taxon>
        <taxon>Pterygota</taxon>
        <taxon>Neoptera</taxon>
        <taxon>Paraneoptera</taxon>
        <taxon>Hemiptera</taxon>
        <taxon>Sternorrhyncha</taxon>
        <taxon>Aphidomorpha</taxon>
        <taxon>Aphidoidea</taxon>
        <taxon>Aphididae</taxon>
        <taxon>Aphidini</taxon>
        <taxon>Aphis</taxon>
        <taxon>Aphis</taxon>
    </lineage>
</organism>
<feature type="non-terminal residue" evidence="2">
    <location>
        <position position="1"/>
    </location>
</feature>
<comment type="caution">
    <text evidence="2">The sequence shown here is derived from an EMBL/GenBank/DDBJ whole genome shotgun (WGS) entry which is preliminary data.</text>
</comment>
<dbReference type="EMBL" id="VUJU01010754">
    <property type="protein sequence ID" value="KAF0713151.1"/>
    <property type="molecule type" value="Genomic_DNA"/>
</dbReference>
<dbReference type="AlphaFoldDB" id="A0A6G0VXG1"/>
<dbReference type="OrthoDB" id="10015795at2759"/>
<feature type="region of interest" description="Disordered" evidence="1">
    <location>
        <begin position="44"/>
        <end position="69"/>
    </location>
</feature>
<gene>
    <name evidence="2" type="ORF">FWK35_00036376</name>
</gene>
<proteinExistence type="predicted"/>
<feature type="compositionally biased region" description="Polar residues" evidence="1">
    <location>
        <begin position="59"/>
        <end position="69"/>
    </location>
</feature>
<dbReference type="Proteomes" id="UP000478052">
    <property type="component" value="Unassembled WGS sequence"/>
</dbReference>
<feature type="non-terminal residue" evidence="2">
    <location>
        <position position="634"/>
    </location>
</feature>
<accession>A0A6G0VXG1</accession>
<evidence type="ECO:0008006" key="4">
    <source>
        <dbReference type="Google" id="ProtNLM"/>
    </source>
</evidence>